<accession>A0A2P2PFY3</accession>
<reference evidence="1" key="1">
    <citation type="submission" date="2018-02" db="EMBL/GenBank/DDBJ databases">
        <title>Rhizophora mucronata_Transcriptome.</title>
        <authorList>
            <person name="Meera S.P."/>
            <person name="Sreeshan A."/>
            <person name="Augustine A."/>
        </authorList>
    </citation>
    <scope>NUCLEOTIDE SEQUENCE</scope>
    <source>
        <tissue evidence="1">Leaf</tissue>
    </source>
</reference>
<dbReference type="AlphaFoldDB" id="A0A2P2PFY3"/>
<protein>
    <submittedName>
        <fullName evidence="1">Uncharacterized protein</fullName>
    </submittedName>
</protein>
<organism evidence="1">
    <name type="scientific">Rhizophora mucronata</name>
    <name type="common">Asiatic mangrove</name>
    <dbReference type="NCBI Taxonomy" id="61149"/>
    <lineage>
        <taxon>Eukaryota</taxon>
        <taxon>Viridiplantae</taxon>
        <taxon>Streptophyta</taxon>
        <taxon>Embryophyta</taxon>
        <taxon>Tracheophyta</taxon>
        <taxon>Spermatophyta</taxon>
        <taxon>Magnoliopsida</taxon>
        <taxon>eudicotyledons</taxon>
        <taxon>Gunneridae</taxon>
        <taxon>Pentapetalae</taxon>
        <taxon>rosids</taxon>
        <taxon>fabids</taxon>
        <taxon>Malpighiales</taxon>
        <taxon>Rhizophoraceae</taxon>
        <taxon>Rhizophora</taxon>
    </lineage>
</organism>
<dbReference type="EMBL" id="GGEC01073141">
    <property type="protein sequence ID" value="MBX53625.1"/>
    <property type="molecule type" value="Transcribed_RNA"/>
</dbReference>
<sequence length="27" mass="3076">MWLYPCFLAPNKLFPVSLDLIGPTLLI</sequence>
<name>A0A2P2PFY3_RHIMU</name>
<evidence type="ECO:0000313" key="1">
    <source>
        <dbReference type="EMBL" id="MBX53625.1"/>
    </source>
</evidence>
<proteinExistence type="predicted"/>